<sequence>MIQVTTPTKHFTMIKIEMRIKAIPSSETGRNFPLAHMDYPNHPSQSHPHPSTKHIFFQTSSSRSILSNLFIS</sequence>
<organism evidence="1 2">
    <name type="scientific">Arctium lappa</name>
    <name type="common">Greater burdock</name>
    <name type="synonym">Lappa major</name>
    <dbReference type="NCBI Taxonomy" id="4217"/>
    <lineage>
        <taxon>Eukaryota</taxon>
        <taxon>Viridiplantae</taxon>
        <taxon>Streptophyta</taxon>
        <taxon>Embryophyta</taxon>
        <taxon>Tracheophyta</taxon>
        <taxon>Spermatophyta</taxon>
        <taxon>Magnoliopsida</taxon>
        <taxon>eudicotyledons</taxon>
        <taxon>Gunneridae</taxon>
        <taxon>Pentapetalae</taxon>
        <taxon>asterids</taxon>
        <taxon>campanulids</taxon>
        <taxon>Asterales</taxon>
        <taxon>Asteraceae</taxon>
        <taxon>Carduoideae</taxon>
        <taxon>Cardueae</taxon>
        <taxon>Arctiinae</taxon>
        <taxon>Arctium</taxon>
    </lineage>
</organism>
<accession>A0ACB9EG40</accession>
<dbReference type="Proteomes" id="UP001055879">
    <property type="component" value="Linkage Group LG02"/>
</dbReference>
<reference evidence="1 2" key="2">
    <citation type="journal article" date="2022" name="Mol. Ecol. Resour.">
        <title>The genomes of chicory, endive, great burdock and yacon provide insights into Asteraceae paleo-polyploidization history and plant inulin production.</title>
        <authorList>
            <person name="Fan W."/>
            <person name="Wang S."/>
            <person name="Wang H."/>
            <person name="Wang A."/>
            <person name="Jiang F."/>
            <person name="Liu H."/>
            <person name="Zhao H."/>
            <person name="Xu D."/>
            <person name="Zhang Y."/>
        </authorList>
    </citation>
    <scope>NUCLEOTIDE SEQUENCE [LARGE SCALE GENOMIC DNA]</scope>
    <source>
        <strain evidence="2">cv. Niubang</strain>
    </source>
</reference>
<comment type="caution">
    <text evidence="1">The sequence shown here is derived from an EMBL/GenBank/DDBJ whole genome shotgun (WGS) entry which is preliminary data.</text>
</comment>
<name>A0ACB9EG40_ARCLA</name>
<evidence type="ECO:0000313" key="2">
    <source>
        <dbReference type="Proteomes" id="UP001055879"/>
    </source>
</evidence>
<dbReference type="EMBL" id="CM042048">
    <property type="protein sequence ID" value="KAI3757792.1"/>
    <property type="molecule type" value="Genomic_DNA"/>
</dbReference>
<keyword evidence="2" id="KW-1185">Reference proteome</keyword>
<reference evidence="2" key="1">
    <citation type="journal article" date="2022" name="Mol. Ecol. Resour.">
        <title>The genomes of chicory, endive, great burdock and yacon provide insights into Asteraceae palaeo-polyploidization history and plant inulin production.</title>
        <authorList>
            <person name="Fan W."/>
            <person name="Wang S."/>
            <person name="Wang H."/>
            <person name="Wang A."/>
            <person name="Jiang F."/>
            <person name="Liu H."/>
            <person name="Zhao H."/>
            <person name="Xu D."/>
            <person name="Zhang Y."/>
        </authorList>
    </citation>
    <scope>NUCLEOTIDE SEQUENCE [LARGE SCALE GENOMIC DNA]</scope>
    <source>
        <strain evidence="2">cv. Niubang</strain>
    </source>
</reference>
<protein>
    <submittedName>
        <fullName evidence="1">Uncharacterized protein</fullName>
    </submittedName>
</protein>
<proteinExistence type="predicted"/>
<evidence type="ECO:0000313" key="1">
    <source>
        <dbReference type="EMBL" id="KAI3757792.1"/>
    </source>
</evidence>
<gene>
    <name evidence="1" type="ORF">L6452_05335</name>
</gene>